<keyword evidence="3" id="KW-1185">Reference proteome</keyword>
<reference evidence="2" key="1">
    <citation type="journal article" date="2014" name="Int. J. Syst. Evol. Microbiol.">
        <title>Complete genome of a new Firmicutes species belonging to the dominant human colonic microbiota ('Ruminococcus bicirculans') reveals two chromosomes and a selective capacity to utilize plant glucans.</title>
        <authorList>
            <consortium name="NISC Comparative Sequencing Program"/>
            <person name="Wegmann U."/>
            <person name="Louis P."/>
            <person name="Goesmann A."/>
            <person name="Henrissat B."/>
            <person name="Duncan S.H."/>
            <person name="Flint H.J."/>
        </authorList>
    </citation>
    <scope>NUCLEOTIDE SEQUENCE</scope>
    <source>
        <strain evidence="2">NBRC 109915</strain>
    </source>
</reference>
<dbReference type="Gene3D" id="3.30.1460.30">
    <property type="entry name" value="YgaC/TfoX-N like chaperone"/>
    <property type="match status" value="1"/>
</dbReference>
<protein>
    <submittedName>
        <fullName evidence="2">Competence protein TfoX</fullName>
    </submittedName>
</protein>
<organism evidence="2 3">
    <name type="scientific">Sulfitobacter pacificus</name>
    <dbReference type="NCBI Taxonomy" id="1499314"/>
    <lineage>
        <taxon>Bacteria</taxon>
        <taxon>Pseudomonadati</taxon>
        <taxon>Pseudomonadota</taxon>
        <taxon>Alphaproteobacteria</taxon>
        <taxon>Rhodobacterales</taxon>
        <taxon>Roseobacteraceae</taxon>
        <taxon>Sulfitobacter</taxon>
    </lineage>
</organism>
<proteinExistence type="predicted"/>
<dbReference type="EMBL" id="BSNL01000001">
    <property type="protein sequence ID" value="GLQ26399.1"/>
    <property type="molecule type" value="Genomic_DNA"/>
</dbReference>
<evidence type="ECO:0000313" key="2">
    <source>
        <dbReference type="EMBL" id="GLQ26399.1"/>
    </source>
</evidence>
<evidence type="ECO:0000259" key="1">
    <source>
        <dbReference type="Pfam" id="PF04993"/>
    </source>
</evidence>
<accession>A0ABQ5VH21</accession>
<dbReference type="RefSeq" id="WP_284371589.1">
    <property type="nucleotide sequence ID" value="NZ_BSNL01000001.1"/>
</dbReference>
<comment type="caution">
    <text evidence="2">The sequence shown here is derived from an EMBL/GenBank/DDBJ whole genome shotgun (WGS) entry which is preliminary data.</text>
</comment>
<reference evidence="2" key="2">
    <citation type="submission" date="2023-01" db="EMBL/GenBank/DDBJ databases">
        <title>Draft genome sequence of Sulfitobacter pacificus strain NBRC 109915.</title>
        <authorList>
            <person name="Sun Q."/>
            <person name="Mori K."/>
        </authorList>
    </citation>
    <scope>NUCLEOTIDE SEQUENCE</scope>
    <source>
        <strain evidence="2">NBRC 109915</strain>
    </source>
</reference>
<evidence type="ECO:0000313" key="3">
    <source>
        <dbReference type="Proteomes" id="UP001161388"/>
    </source>
</evidence>
<gene>
    <name evidence="2" type="ORF">GCM10007927_12020</name>
</gene>
<dbReference type="SUPFAM" id="SSF159894">
    <property type="entry name" value="YgaC/TfoX-N like"/>
    <property type="match status" value="1"/>
</dbReference>
<dbReference type="Pfam" id="PF04993">
    <property type="entry name" value="TfoX_N"/>
    <property type="match status" value="1"/>
</dbReference>
<dbReference type="InterPro" id="IPR007076">
    <property type="entry name" value="TfoX_N"/>
</dbReference>
<feature type="domain" description="TfoX N-terminal" evidence="1">
    <location>
        <begin position="13"/>
        <end position="107"/>
    </location>
</feature>
<dbReference type="Proteomes" id="UP001161388">
    <property type="component" value="Unassembled WGS sequence"/>
</dbReference>
<name>A0ABQ5VH21_9RHOB</name>
<sequence>MSLGAADIAFTTELFSDIPKLSTRKMFGGLGIYSDGVIFALMKSDSQLLLKAQERAFTEKLAAAGSTQWTYTRKNGAESSMPYWSLPDAALDEPELAVSLAREALAQLQ</sequence>